<name>A0A4Y3TQH7_9PROT</name>
<dbReference type="InterPro" id="IPR011010">
    <property type="entry name" value="DNA_brk_join_enz"/>
</dbReference>
<organism evidence="3 4">
    <name type="scientific">Acetobacter orleanensis</name>
    <dbReference type="NCBI Taxonomy" id="104099"/>
    <lineage>
        <taxon>Bacteria</taxon>
        <taxon>Pseudomonadati</taxon>
        <taxon>Pseudomonadota</taxon>
        <taxon>Alphaproteobacteria</taxon>
        <taxon>Acetobacterales</taxon>
        <taxon>Acetobacteraceae</taxon>
        <taxon>Acetobacter</taxon>
    </lineage>
</organism>
<evidence type="ECO:0000256" key="1">
    <source>
        <dbReference type="ARBA" id="ARBA00023125"/>
    </source>
</evidence>
<dbReference type="GO" id="GO:0003677">
    <property type="term" value="F:DNA binding"/>
    <property type="evidence" value="ECO:0007669"/>
    <property type="project" value="UniProtKB-KW"/>
</dbReference>
<dbReference type="AlphaFoldDB" id="A0A4Y3TQH7"/>
<gene>
    <name evidence="3" type="ORF">AOR01nite_25250</name>
</gene>
<reference evidence="3 4" key="1">
    <citation type="submission" date="2019-06" db="EMBL/GenBank/DDBJ databases">
        <title>Whole genome shotgun sequence of Acetobacter orleanensis NBRC 13752.</title>
        <authorList>
            <person name="Hosoyama A."/>
            <person name="Uohara A."/>
            <person name="Ohji S."/>
            <person name="Ichikawa N."/>
        </authorList>
    </citation>
    <scope>NUCLEOTIDE SEQUENCE [LARGE SCALE GENOMIC DNA]</scope>
    <source>
        <strain evidence="3 4">NBRC 13752</strain>
    </source>
</reference>
<keyword evidence="1" id="KW-0238">DNA-binding</keyword>
<dbReference type="Gene3D" id="1.10.150.130">
    <property type="match status" value="1"/>
</dbReference>
<keyword evidence="4" id="KW-1185">Reference proteome</keyword>
<protein>
    <recommendedName>
        <fullName evidence="5">Core-binding (CB) domain-containing protein</fullName>
    </recommendedName>
</protein>
<sequence length="164" mass="18481">MTRKMVDGRRGQETFSSAAQARRWLSETTAKAELGQFTDTRPLDKMTIGTLVERYRDECMADRKADRVGHIPAILRDPALSSVRLSKFSAADVRDFRERTTGAGYAATTVVKRLNLLASIIQHAISEWDITIVNHASGRIVKRPEGADKKRNRRLQENRDSSLP</sequence>
<evidence type="ECO:0000313" key="4">
    <source>
        <dbReference type="Proteomes" id="UP000317617"/>
    </source>
</evidence>
<evidence type="ECO:0000256" key="2">
    <source>
        <dbReference type="SAM" id="MobiDB-lite"/>
    </source>
</evidence>
<dbReference type="Proteomes" id="UP000317617">
    <property type="component" value="Unassembled WGS sequence"/>
</dbReference>
<evidence type="ECO:0000313" key="3">
    <source>
        <dbReference type="EMBL" id="GEB84048.1"/>
    </source>
</evidence>
<accession>A0A4Y3TQH7</accession>
<feature type="region of interest" description="Disordered" evidence="2">
    <location>
        <begin position="143"/>
        <end position="164"/>
    </location>
</feature>
<proteinExistence type="predicted"/>
<comment type="caution">
    <text evidence="3">The sequence shown here is derived from an EMBL/GenBank/DDBJ whole genome shotgun (WGS) entry which is preliminary data.</text>
</comment>
<dbReference type="EMBL" id="BJMU01000028">
    <property type="protein sequence ID" value="GEB84048.1"/>
    <property type="molecule type" value="Genomic_DNA"/>
</dbReference>
<dbReference type="SUPFAM" id="SSF56349">
    <property type="entry name" value="DNA breaking-rejoining enzymes"/>
    <property type="match status" value="1"/>
</dbReference>
<dbReference type="InterPro" id="IPR010998">
    <property type="entry name" value="Integrase_recombinase_N"/>
</dbReference>
<evidence type="ECO:0008006" key="5">
    <source>
        <dbReference type="Google" id="ProtNLM"/>
    </source>
</evidence>